<name>A0A974E1C6_XENLA</name>
<proteinExistence type="predicted"/>
<dbReference type="OMA" id="PREAFQY"/>
<evidence type="ECO:0000313" key="1">
    <source>
        <dbReference type="EMBL" id="OCU01970.1"/>
    </source>
</evidence>
<feature type="non-terminal residue" evidence="1">
    <location>
        <position position="1"/>
    </location>
</feature>
<dbReference type="Proteomes" id="UP000694892">
    <property type="component" value="Chromosome 1L"/>
</dbReference>
<accession>A0A974E1C6</accession>
<protein>
    <submittedName>
        <fullName evidence="1">Uncharacterized protein</fullName>
    </submittedName>
</protein>
<feature type="non-terminal residue" evidence="1">
    <location>
        <position position="46"/>
    </location>
</feature>
<evidence type="ECO:0000313" key="2">
    <source>
        <dbReference type="Proteomes" id="UP000694892"/>
    </source>
</evidence>
<gene>
    <name evidence="1" type="ORF">XELAEV_1800773916mg</name>
</gene>
<organism evidence="1 2">
    <name type="scientific">Xenopus laevis</name>
    <name type="common">African clawed frog</name>
    <dbReference type="NCBI Taxonomy" id="8355"/>
    <lineage>
        <taxon>Eukaryota</taxon>
        <taxon>Metazoa</taxon>
        <taxon>Chordata</taxon>
        <taxon>Craniata</taxon>
        <taxon>Vertebrata</taxon>
        <taxon>Euteleostomi</taxon>
        <taxon>Amphibia</taxon>
        <taxon>Batrachia</taxon>
        <taxon>Anura</taxon>
        <taxon>Pipoidea</taxon>
        <taxon>Pipidae</taxon>
        <taxon>Xenopodinae</taxon>
        <taxon>Xenopus</taxon>
        <taxon>Xenopus</taxon>
    </lineage>
</organism>
<dbReference type="EMBL" id="CM004466">
    <property type="protein sequence ID" value="OCU01970.1"/>
    <property type="molecule type" value="Genomic_DNA"/>
</dbReference>
<dbReference type="AlphaFoldDB" id="A0A974E1C6"/>
<sequence length="46" mass="4928">ISGAEQYKDHLIAASYIISLKVEPPPNLSANLSGSPLITIQLTHIL</sequence>
<reference evidence="2" key="1">
    <citation type="journal article" date="2016" name="Nature">
        <title>Genome evolution in the allotetraploid frog Xenopus laevis.</title>
        <authorList>
            <person name="Session A.M."/>
            <person name="Uno Y."/>
            <person name="Kwon T."/>
            <person name="Chapman J.A."/>
            <person name="Toyoda A."/>
            <person name="Takahashi S."/>
            <person name="Fukui A."/>
            <person name="Hikosaka A."/>
            <person name="Suzuki A."/>
            <person name="Kondo M."/>
            <person name="van Heeringen S.J."/>
            <person name="Quigley I."/>
            <person name="Heinz S."/>
            <person name="Ogino H."/>
            <person name="Ochi H."/>
            <person name="Hellsten U."/>
            <person name="Lyons J.B."/>
            <person name="Simakov O."/>
            <person name="Putnam N."/>
            <person name="Stites J."/>
            <person name="Kuroki Y."/>
            <person name="Tanaka T."/>
            <person name="Michiue T."/>
            <person name="Watanabe M."/>
            <person name="Bogdanovic O."/>
            <person name="Lister R."/>
            <person name="Georgiou G."/>
            <person name="Paranjpe S.S."/>
            <person name="van Kruijsbergen I."/>
            <person name="Shu S."/>
            <person name="Carlson J."/>
            <person name="Kinoshita T."/>
            <person name="Ohta Y."/>
            <person name="Mawaribuchi S."/>
            <person name="Jenkins J."/>
            <person name="Grimwood J."/>
            <person name="Schmutz J."/>
            <person name="Mitros T."/>
            <person name="Mozaffari S.V."/>
            <person name="Suzuki Y."/>
            <person name="Haramoto Y."/>
            <person name="Yamamoto T.S."/>
            <person name="Takagi C."/>
            <person name="Heald R."/>
            <person name="Miller K."/>
            <person name="Haudenschild C."/>
            <person name="Kitzman J."/>
            <person name="Nakayama T."/>
            <person name="Izutsu Y."/>
            <person name="Robert J."/>
            <person name="Fortriede J."/>
            <person name="Burns K."/>
            <person name="Lotay V."/>
            <person name="Karimi K."/>
            <person name="Yasuoka Y."/>
            <person name="Dichmann D.S."/>
            <person name="Flajnik M.F."/>
            <person name="Houston D.W."/>
            <person name="Shendure J."/>
            <person name="DuPasquier L."/>
            <person name="Vize P.D."/>
            <person name="Zorn A.M."/>
            <person name="Ito M."/>
            <person name="Marcotte E.M."/>
            <person name="Wallingford J.B."/>
            <person name="Ito Y."/>
            <person name="Asashima M."/>
            <person name="Ueno N."/>
            <person name="Matsuda Y."/>
            <person name="Veenstra G.J."/>
            <person name="Fujiyama A."/>
            <person name="Harland R.M."/>
            <person name="Taira M."/>
            <person name="Rokhsar D.S."/>
        </authorList>
    </citation>
    <scope>NUCLEOTIDE SEQUENCE [LARGE SCALE GENOMIC DNA]</scope>
    <source>
        <strain evidence="2">J</strain>
    </source>
</reference>